<proteinExistence type="predicted"/>
<reference evidence="1 2" key="1">
    <citation type="submission" date="2020-02" db="EMBL/GenBank/DDBJ databases">
        <title>Draft genome sequence of Haematococcus lacustris strain NIES-144.</title>
        <authorList>
            <person name="Morimoto D."/>
            <person name="Nakagawa S."/>
            <person name="Yoshida T."/>
            <person name="Sawayama S."/>
        </authorList>
    </citation>
    <scope>NUCLEOTIDE SEQUENCE [LARGE SCALE GENOMIC DNA]</scope>
    <source>
        <strain evidence="1 2">NIES-144</strain>
    </source>
</reference>
<keyword evidence="2" id="KW-1185">Reference proteome</keyword>
<comment type="caution">
    <text evidence="1">The sequence shown here is derived from an EMBL/GenBank/DDBJ whole genome shotgun (WGS) entry which is preliminary data.</text>
</comment>
<dbReference type="AlphaFoldDB" id="A0A699Z3R4"/>
<protein>
    <submittedName>
        <fullName evidence="1">Uncharacterized protein</fullName>
    </submittedName>
</protein>
<feature type="non-terminal residue" evidence="1">
    <location>
        <position position="1"/>
    </location>
</feature>
<sequence>MHMHILQITRQATVTASASHRLNYSGRSTYPSASTNPRLTLTYARASAGALVTRCEERALPFHHQLIARTRH</sequence>
<organism evidence="1 2">
    <name type="scientific">Haematococcus lacustris</name>
    <name type="common">Green alga</name>
    <name type="synonym">Haematococcus pluvialis</name>
    <dbReference type="NCBI Taxonomy" id="44745"/>
    <lineage>
        <taxon>Eukaryota</taxon>
        <taxon>Viridiplantae</taxon>
        <taxon>Chlorophyta</taxon>
        <taxon>core chlorophytes</taxon>
        <taxon>Chlorophyceae</taxon>
        <taxon>CS clade</taxon>
        <taxon>Chlamydomonadales</taxon>
        <taxon>Haematococcaceae</taxon>
        <taxon>Haematococcus</taxon>
    </lineage>
</organism>
<evidence type="ECO:0000313" key="2">
    <source>
        <dbReference type="Proteomes" id="UP000485058"/>
    </source>
</evidence>
<evidence type="ECO:0000313" key="1">
    <source>
        <dbReference type="EMBL" id="GFH13916.1"/>
    </source>
</evidence>
<dbReference type="EMBL" id="BLLF01000667">
    <property type="protein sequence ID" value="GFH13916.1"/>
    <property type="molecule type" value="Genomic_DNA"/>
</dbReference>
<name>A0A699Z3R4_HAELA</name>
<gene>
    <name evidence="1" type="ORF">HaLaN_09881</name>
</gene>
<accession>A0A699Z3R4</accession>
<dbReference type="Proteomes" id="UP000485058">
    <property type="component" value="Unassembled WGS sequence"/>
</dbReference>